<dbReference type="CDD" id="cd14278">
    <property type="entry name" value="UBA_NAC_like"/>
    <property type="match status" value="1"/>
</dbReference>
<evidence type="ECO:0000259" key="5">
    <source>
        <dbReference type="PROSITE" id="PS50865"/>
    </source>
</evidence>
<dbReference type="Pfam" id="PF01753">
    <property type="entry name" value="zf-MYND"/>
    <property type="match status" value="1"/>
</dbReference>
<protein>
    <recommendedName>
        <fullName evidence="5">MYND-type domain-containing protein</fullName>
    </recommendedName>
</protein>
<evidence type="ECO:0000256" key="2">
    <source>
        <dbReference type="ARBA" id="ARBA00022771"/>
    </source>
</evidence>
<comment type="caution">
    <text evidence="6">The sequence shown here is derived from an EMBL/GenBank/DDBJ whole genome shotgun (WGS) entry which is preliminary data.</text>
</comment>
<dbReference type="InterPro" id="IPR002893">
    <property type="entry name" value="Znf_MYND"/>
</dbReference>
<dbReference type="SUPFAM" id="SSF144232">
    <property type="entry name" value="HIT/MYND zinc finger-like"/>
    <property type="match status" value="1"/>
</dbReference>
<dbReference type="AlphaFoldDB" id="A0AAV7VCA5"/>
<accession>A0AAV7VCA5</accession>
<keyword evidence="2 4" id="KW-0863">Zinc-finger</keyword>
<reference evidence="6" key="1">
    <citation type="journal article" date="2022" name="bioRxiv">
        <title>Sequencing and chromosome-scale assembly of the giantPleurodeles waltlgenome.</title>
        <authorList>
            <person name="Brown T."/>
            <person name="Elewa A."/>
            <person name="Iarovenko S."/>
            <person name="Subramanian E."/>
            <person name="Araus A.J."/>
            <person name="Petzold A."/>
            <person name="Susuki M."/>
            <person name="Suzuki K.-i.T."/>
            <person name="Hayashi T."/>
            <person name="Toyoda A."/>
            <person name="Oliveira C."/>
            <person name="Osipova E."/>
            <person name="Leigh N.D."/>
            <person name="Simon A."/>
            <person name="Yun M.H."/>
        </authorList>
    </citation>
    <scope>NUCLEOTIDE SEQUENCE</scope>
    <source>
        <strain evidence="6">20211129_DDA</strain>
        <tissue evidence="6">Liver</tissue>
    </source>
</reference>
<dbReference type="Gene3D" id="1.10.8.10">
    <property type="entry name" value="DNA helicase RuvA subunit, C-terminal domain"/>
    <property type="match status" value="1"/>
</dbReference>
<dbReference type="Pfam" id="PF19026">
    <property type="entry name" value="UBA_HYPK"/>
    <property type="match status" value="1"/>
</dbReference>
<proteinExistence type="predicted"/>
<evidence type="ECO:0000256" key="1">
    <source>
        <dbReference type="ARBA" id="ARBA00022723"/>
    </source>
</evidence>
<dbReference type="PROSITE" id="PS50865">
    <property type="entry name" value="ZF_MYND_2"/>
    <property type="match status" value="1"/>
</dbReference>
<dbReference type="Gene3D" id="3.10.20.90">
    <property type="entry name" value="Phosphatidylinositol 3-kinase Catalytic Subunit, Chain A, domain 1"/>
    <property type="match status" value="1"/>
</dbReference>
<dbReference type="InterPro" id="IPR029071">
    <property type="entry name" value="Ubiquitin-like_domsf"/>
</dbReference>
<dbReference type="GO" id="GO:0008270">
    <property type="term" value="F:zinc ion binding"/>
    <property type="evidence" value="ECO:0007669"/>
    <property type="project" value="UniProtKB-KW"/>
</dbReference>
<organism evidence="6 7">
    <name type="scientific">Pleurodeles waltl</name>
    <name type="common">Iberian ribbed newt</name>
    <dbReference type="NCBI Taxonomy" id="8319"/>
    <lineage>
        <taxon>Eukaryota</taxon>
        <taxon>Metazoa</taxon>
        <taxon>Chordata</taxon>
        <taxon>Craniata</taxon>
        <taxon>Vertebrata</taxon>
        <taxon>Euteleostomi</taxon>
        <taxon>Amphibia</taxon>
        <taxon>Batrachia</taxon>
        <taxon>Caudata</taxon>
        <taxon>Salamandroidea</taxon>
        <taxon>Salamandridae</taxon>
        <taxon>Pleurodelinae</taxon>
        <taxon>Pleurodeles</taxon>
    </lineage>
</organism>
<gene>
    <name evidence="6" type="ORF">NDU88_001725</name>
</gene>
<dbReference type="Gene3D" id="6.10.140.2220">
    <property type="match status" value="1"/>
</dbReference>
<keyword evidence="3" id="KW-0862">Zinc</keyword>
<dbReference type="InterPro" id="IPR044034">
    <property type="entry name" value="NAC-like_UBA"/>
</dbReference>
<feature type="domain" description="MYND-type" evidence="5">
    <location>
        <begin position="6"/>
        <end position="44"/>
    </location>
</feature>
<name>A0AAV7VCA5_PLEWA</name>
<evidence type="ECO:0000256" key="3">
    <source>
        <dbReference type="ARBA" id="ARBA00022833"/>
    </source>
</evidence>
<keyword evidence="1" id="KW-0479">Metal-binding</keyword>
<dbReference type="CDD" id="cd17039">
    <property type="entry name" value="Ubl_ubiquitin_like"/>
    <property type="match status" value="1"/>
</dbReference>
<keyword evidence="7" id="KW-1185">Reference proteome</keyword>
<dbReference type="EMBL" id="JANPWB010000003">
    <property type="protein sequence ID" value="KAJ1197880.1"/>
    <property type="molecule type" value="Genomic_DNA"/>
</dbReference>
<evidence type="ECO:0000256" key="4">
    <source>
        <dbReference type="PROSITE-ProRule" id="PRU00134"/>
    </source>
</evidence>
<evidence type="ECO:0000313" key="6">
    <source>
        <dbReference type="EMBL" id="KAJ1197880.1"/>
    </source>
</evidence>
<dbReference type="SUPFAM" id="SSF54236">
    <property type="entry name" value="Ubiquitin-like"/>
    <property type="match status" value="1"/>
</dbReference>
<sequence>MASLGCAACTRRLPVMKRCVRCRSAFYCSKECQERHWPIHRNRCIIFRGCVIENEVPMNERCSDQMVSEHHCLNSNKATGLNMDVVQNKDEETSDRRNEVLIRVKYNHVKHELRIPKHAVKEEPLAHIANHLGIPVERMRLICKGKQMNKENISHFLKANAIFQAFGEQAEPEDGLEVKDIEVLMAQMSVERSVAVKALRKTGDLIDAIFYVSDKM</sequence>
<evidence type="ECO:0000313" key="7">
    <source>
        <dbReference type="Proteomes" id="UP001066276"/>
    </source>
</evidence>
<dbReference type="Proteomes" id="UP001066276">
    <property type="component" value="Chromosome 2_1"/>
</dbReference>
<dbReference type="PROSITE" id="PS01360">
    <property type="entry name" value="ZF_MYND_1"/>
    <property type="match status" value="1"/>
</dbReference>